<feature type="transmembrane region" description="Helical" evidence="2">
    <location>
        <begin position="12"/>
        <end position="36"/>
    </location>
</feature>
<feature type="transmembrane region" description="Helical" evidence="2">
    <location>
        <begin position="218"/>
        <end position="244"/>
    </location>
</feature>
<evidence type="ECO:0000313" key="4">
    <source>
        <dbReference type="Proteomes" id="UP001287356"/>
    </source>
</evidence>
<keyword evidence="4" id="KW-1185">Reference proteome</keyword>
<keyword evidence="2" id="KW-1133">Transmembrane helix</keyword>
<evidence type="ECO:0008006" key="5">
    <source>
        <dbReference type="Google" id="ProtNLM"/>
    </source>
</evidence>
<reference evidence="3" key="1">
    <citation type="journal article" date="2023" name="Mol. Phylogenet. Evol.">
        <title>Genome-scale phylogeny and comparative genomics of the fungal order Sordariales.</title>
        <authorList>
            <person name="Hensen N."/>
            <person name="Bonometti L."/>
            <person name="Westerberg I."/>
            <person name="Brannstrom I.O."/>
            <person name="Guillou S."/>
            <person name="Cros-Aarteil S."/>
            <person name="Calhoun S."/>
            <person name="Haridas S."/>
            <person name="Kuo A."/>
            <person name="Mondo S."/>
            <person name="Pangilinan J."/>
            <person name="Riley R."/>
            <person name="LaButti K."/>
            <person name="Andreopoulos B."/>
            <person name="Lipzen A."/>
            <person name="Chen C."/>
            <person name="Yan M."/>
            <person name="Daum C."/>
            <person name="Ng V."/>
            <person name="Clum A."/>
            <person name="Steindorff A."/>
            <person name="Ohm R.A."/>
            <person name="Martin F."/>
            <person name="Silar P."/>
            <person name="Natvig D.O."/>
            <person name="Lalanne C."/>
            <person name="Gautier V."/>
            <person name="Ament-Velasquez S.L."/>
            <person name="Kruys A."/>
            <person name="Hutchinson M.I."/>
            <person name="Powell A.J."/>
            <person name="Barry K."/>
            <person name="Miller A.N."/>
            <person name="Grigoriev I.V."/>
            <person name="Debuchy R."/>
            <person name="Gladieux P."/>
            <person name="Hiltunen Thoren M."/>
            <person name="Johannesson H."/>
        </authorList>
    </citation>
    <scope>NUCLEOTIDE SEQUENCE</scope>
    <source>
        <strain evidence="3">CBS 958.72</strain>
    </source>
</reference>
<dbReference type="Proteomes" id="UP001287356">
    <property type="component" value="Unassembled WGS sequence"/>
</dbReference>
<feature type="compositionally biased region" description="Low complexity" evidence="1">
    <location>
        <begin position="520"/>
        <end position="536"/>
    </location>
</feature>
<evidence type="ECO:0000256" key="2">
    <source>
        <dbReference type="SAM" id="Phobius"/>
    </source>
</evidence>
<dbReference type="InterPro" id="IPR029058">
    <property type="entry name" value="AB_hydrolase_fold"/>
</dbReference>
<organism evidence="3 4">
    <name type="scientific">Lasiosphaeria ovina</name>
    <dbReference type="NCBI Taxonomy" id="92902"/>
    <lineage>
        <taxon>Eukaryota</taxon>
        <taxon>Fungi</taxon>
        <taxon>Dikarya</taxon>
        <taxon>Ascomycota</taxon>
        <taxon>Pezizomycotina</taxon>
        <taxon>Sordariomycetes</taxon>
        <taxon>Sordariomycetidae</taxon>
        <taxon>Sordariales</taxon>
        <taxon>Lasiosphaeriaceae</taxon>
        <taxon>Lasiosphaeria</taxon>
    </lineage>
</organism>
<keyword evidence="2" id="KW-0472">Membrane</keyword>
<sequence>MLDQSVFNLVLIRGTIILLQYTPAIEALVLGALLYAKVFFLPTHEQHHSHSHNHGHDQIHDASRGSSSTGLTAAIAAVTALLAVEAVYAVALYLPHHRRLQEEAAHPEGLSRASRAALFARCAANVRDWDRYLRVWFMEAPSEHIRRDNVRDFVLWAFFDGDVSLVGAPLDGEDGEDEIEGFVHQIEGFLGRPFAPGRGPARAFRLTLDAVDTRYRSVIWYGFVVAAVDLMTHASMALNGFAYYAPLGLWRRAAAVFPPTGLLRRAAAAVMHPSSSLSRFVSGDVGVGAADSGGLEKRALQSSPSPEIGYWYRPHRSRTRLPVVFMHGIGVGLWPYTRFLGEISRGGDDDHEQVGVIALEVLPISTRLTSRPLTQHEFVRDMSRILAQQGPEWASFVLVSHSYGSVLTTHMLRSPDLGPRVRAAVLVDPVTLLLHLPDVAYNFTRRAPRTANEWQLWYFASMDLGVAETLARHFFWRENIIWREELLELKAGGSSEGGGEEKIEAGGNSLGRRRLWAETQGSSSSSDSSSGSSSQSTKKLATEAGEKRKVAVCLSGRDLIVDTRTIARYLASEGDFAKVPEEKLSRDFVSGSPGDRDGTFKHHTAPSEIEILWFGQLDHAQVFDERQDRSRVVEVVRRFCREAHV</sequence>
<accession>A0AAE0NB86</accession>
<dbReference type="AlphaFoldDB" id="A0AAE0NB86"/>
<comment type="caution">
    <text evidence="3">The sequence shown here is derived from an EMBL/GenBank/DDBJ whole genome shotgun (WGS) entry which is preliminary data.</text>
</comment>
<dbReference type="PANTHER" id="PTHR37471:SF1">
    <property type="entry name" value="AB HYDROLASE-1 DOMAIN-CONTAINING PROTEIN"/>
    <property type="match status" value="1"/>
</dbReference>
<dbReference type="PANTHER" id="PTHR37471">
    <property type="entry name" value="UNNAMED PRODUCT"/>
    <property type="match status" value="1"/>
</dbReference>
<reference evidence="3" key="2">
    <citation type="submission" date="2023-06" db="EMBL/GenBank/DDBJ databases">
        <authorList>
            <consortium name="Lawrence Berkeley National Laboratory"/>
            <person name="Haridas S."/>
            <person name="Hensen N."/>
            <person name="Bonometti L."/>
            <person name="Westerberg I."/>
            <person name="Brannstrom I.O."/>
            <person name="Guillou S."/>
            <person name="Cros-Aarteil S."/>
            <person name="Calhoun S."/>
            <person name="Kuo A."/>
            <person name="Mondo S."/>
            <person name="Pangilinan J."/>
            <person name="Riley R."/>
            <person name="Labutti K."/>
            <person name="Andreopoulos B."/>
            <person name="Lipzen A."/>
            <person name="Chen C."/>
            <person name="Yanf M."/>
            <person name="Daum C."/>
            <person name="Ng V."/>
            <person name="Clum A."/>
            <person name="Steindorff A."/>
            <person name="Ohm R."/>
            <person name="Martin F."/>
            <person name="Silar P."/>
            <person name="Natvig D."/>
            <person name="Lalanne C."/>
            <person name="Gautier V."/>
            <person name="Ament-Velasquez S.L."/>
            <person name="Kruys A."/>
            <person name="Hutchinson M.I."/>
            <person name="Powell A.J."/>
            <person name="Barry K."/>
            <person name="Miller A.N."/>
            <person name="Grigoriev I.V."/>
            <person name="Debuchy R."/>
            <person name="Gladieux P."/>
            <person name="Thoren M.H."/>
            <person name="Johannesson H."/>
        </authorList>
    </citation>
    <scope>NUCLEOTIDE SEQUENCE</scope>
    <source>
        <strain evidence="3">CBS 958.72</strain>
    </source>
</reference>
<gene>
    <name evidence="3" type="ORF">B0T24DRAFT_620085</name>
</gene>
<dbReference type="EMBL" id="JAULSN010000003">
    <property type="protein sequence ID" value="KAK3376918.1"/>
    <property type="molecule type" value="Genomic_DNA"/>
</dbReference>
<proteinExistence type="predicted"/>
<dbReference type="Gene3D" id="3.40.50.1820">
    <property type="entry name" value="alpha/beta hydrolase"/>
    <property type="match status" value="1"/>
</dbReference>
<evidence type="ECO:0000256" key="1">
    <source>
        <dbReference type="SAM" id="MobiDB-lite"/>
    </source>
</evidence>
<protein>
    <recommendedName>
        <fullName evidence="5">AB hydrolase-1 domain-containing protein</fullName>
    </recommendedName>
</protein>
<feature type="transmembrane region" description="Helical" evidence="2">
    <location>
        <begin position="71"/>
        <end position="94"/>
    </location>
</feature>
<feature type="region of interest" description="Disordered" evidence="1">
    <location>
        <begin position="517"/>
        <end position="542"/>
    </location>
</feature>
<keyword evidence="2" id="KW-0812">Transmembrane</keyword>
<dbReference type="SUPFAM" id="SSF53474">
    <property type="entry name" value="alpha/beta-Hydrolases"/>
    <property type="match status" value="1"/>
</dbReference>
<name>A0AAE0NB86_9PEZI</name>
<evidence type="ECO:0000313" key="3">
    <source>
        <dbReference type="EMBL" id="KAK3376918.1"/>
    </source>
</evidence>